<feature type="domain" description="Histidine kinase/HSP90-like ATPase" evidence="1">
    <location>
        <begin position="30"/>
        <end position="136"/>
    </location>
</feature>
<dbReference type="InterPro" id="IPR036890">
    <property type="entry name" value="HATPase_C_sf"/>
</dbReference>
<comment type="caution">
    <text evidence="2">The sequence shown here is derived from an EMBL/GenBank/DDBJ whole genome shotgun (WGS) entry which is preliminary data.</text>
</comment>
<dbReference type="RefSeq" id="WP_163180888.1">
    <property type="nucleotide sequence ID" value="NZ_JAAIWM010000007.1"/>
</dbReference>
<keyword evidence="2" id="KW-0547">Nucleotide-binding</keyword>
<dbReference type="Gene3D" id="3.30.565.10">
    <property type="entry name" value="Histidine kinase-like ATPase, C-terminal domain"/>
    <property type="match status" value="1"/>
</dbReference>
<name>A0A6M0QAL5_9BACI</name>
<proteinExistence type="predicted"/>
<keyword evidence="2" id="KW-0067">ATP-binding</keyword>
<dbReference type="Pfam" id="PF13581">
    <property type="entry name" value="HATPase_c_2"/>
    <property type="match status" value="1"/>
</dbReference>
<sequence length="139" mass="15810">MPLLHPNKTFELKNMEQYLELCTLIEEQLEMVCSEKTRASTKFIINEALDNALEHGEFPIKIEFSNHLDKKELLIRVVDSGNGFLGVQKMELIRKKGTDFLLNEALLNTRGRGILMMATMAKAISYNNKGNELLLVIAN</sequence>
<dbReference type="Proteomes" id="UP000481043">
    <property type="component" value="Unassembled WGS sequence"/>
</dbReference>
<accession>A0A6M0QAL5</accession>
<organism evidence="2 3">
    <name type="scientific">Bacillus mesophilus</name>
    <dbReference type="NCBI Taxonomy" id="1808955"/>
    <lineage>
        <taxon>Bacteria</taxon>
        <taxon>Bacillati</taxon>
        <taxon>Bacillota</taxon>
        <taxon>Bacilli</taxon>
        <taxon>Bacillales</taxon>
        <taxon>Bacillaceae</taxon>
        <taxon>Bacillus</taxon>
    </lineage>
</organism>
<dbReference type="InterPro" id="IPR003594">
    <property type="entry name" value="HATPase_dom"/>
</dbReference>
<evidence type="ECO:0000313" key="2">
    <source>
        <dbReference type="EMBL" id="NEY73386.1"/>
    </source>
</evidence>
<dbReference type="AlphaFoldDB" id="A0A6M0QAL5"/>
<evidence type="ECO:0000259" key="1">
    <source>
        <dbReference type="Pfam" id="PF13581"/>
    </source>
</evidence>
<dbReference type="GO" id="GO:0005524">
    <property type="term" value="F:ATP binding"/>
    <property type="evidence" value="ECO:0007669"/>
    <property type="project" value="UniProtKB-KW"/>
</dbReference>
<dbReference type="CDD" id="cd16936">
    <property type="entry name" value="HATPase_RsbW-like"/>
    <property type="match status" value="1"/>
</dbReference>
<reference evidence="2 3" key="1">
    <citation type="submission" date="2020-02" db="EMBL/GenBank/DDBJ databases">
        <title>Bacillus aquiflavi sp. nov., isolated from yellow water of strong flavor Chinese baijiu in Yibin region of China.</title>
        <authorList>
            <person name="Xie J."/>
        </authorList>
    </citation>
    <scope>NUCLEOTIDE SEQUENCE [LARGE SCALE GENOMIC DNA]</scope>
    <source>
        <strain evidence="2 3">SA4</strain>
    </source>
</reference>
<protein>
    <submittedName>
        <fullName evidence="2">ATP-binding protein</fullName>
    </submittedName>
</protein>
<dbReference type="EMBL" id="JAAIWM010000007">
    <property type="protein sequence ID" value="NEY73386.1"/>
    <property type="molecule type" value="Genomic_DNA"/>
</dbReference>
<dbReference type="SUPFAM" id="SSF55874">
    <property type="entry name" value="ATPase domain of HSP90 chaperone/DNA topoisomerase II/histidine kinase"/>
    <property type="match status" value="1"/>
</dbReference>
<keyword evidence="3" id="KW-1185">Reference proteome</keyword>
<evidence type="ECO:0000313" key="3">
    <source>
        <dbReference type="Proteomes" id="UP000481043"/>
    </source>
</evidence>
<gene>
    <name evidence="2" type="ORF">G4D63_16755</name>
</gene>